<accession>B8GGU4</accession>
<dbReference type="EMBL" id="CP001338">
    <property type="protein sequence ID" value="ACL16349.1"/>
    <property type="molecule type" value="Genomic_DNA"/>
</dbReference>
<dbReference type="InterPro" id="IPR029032">
    <property type="entry name" value="AhpD-like"/>
</dbReference>
<keyword evidence="3" id="KW-1185">Reference proteome</keyword>
<evidence type="ECO:0000259" key="1">
    <source>
        <dbReference type="Pfam" id="PF02627"/>
    </source>
</evidence>
<sequence length="105" mass="10875">MTSNPFEQFMQECPTIAGAYGALVQAQAATDALDPLTKQLINIAIQTAQKNPVGVRHHAAMARDVGAGREAVIAAVVMNLHLSGLGPVLLSLPAAIEGWEGTGPC</sequence>
<dbReference type="GO" id="GO:0051920">
    <property type="term" value="F:peroxiredoxin activity"/>
    <property type="evidence" value="ECO:0007669"/>
    <property type="project" value="InterPro"/>
</dbReference>
<gene>
    <name evidence="2" type="ordered locus">Mpal_0999</name>
</gene>
<dbReference type="Gene3D" id="1.20.1290.10">
    <property type="entry name" value="AhpD-like"/>
    <property type="match status" value="1"/>
</dbReference>
<proteinExistence type="predicted"/>
<organism evidence="2 3">
    <name type="scientific">Methanosphaerula palustris (strain ATCC BAA-1556 / DSM 19958 / E1-9c)</name>
    <dbReference type="NCBI Taxonomy" id="521011"/>
    <lineage>
        <taxon>Archaea</taxon>
        <taxon>Methanobacteriati</taxon>
        <taxon>Methanobacteriota</taxon>
        <taxon>Stenosarchaea group</taxon>
        <taxon>Methanomicrobia</taxon>
        <taxon>Methanomicrobiales</taxon>
        <taxon>Methanoregulaceae</taxon>
        <taxon>Methanosphaerula</taxon>
    </lineage>
</organism>
<name>B8GGU4_METPE</name>
<evidence type="ECO:0000313" key="2">
    <source>
        <dbReference type="EMBL" id="ACL16349.1"/>
    </source>
</evidence>
<dbReference type="AlphaFoldDB" id="B8GGU4"/>
<dbReference type="STRING" id="521011.Mpal_0999"/>
<dbReference type="RefSeq" id="WP_012617668.1">
    <property type="nucleotide sequence ID" value="NC_011832.1"/>
</dbReference>
<evidence type="ECO:0000313" key="3">
    <source>
        <dbReference type="Proteomes" id="UP000002457"/>
    </source>
</evidence>
<dbReference type="KEGG" id="mpl:Mpal_0999"/>
<dbReference type="HOGENOM" id="CLU_151731_0_0_2"/>
<dbReference type="InterPro" id="IPR003779">
    <property type="entry name" value="CMD-like"/>
</dbReference>
<dbReference type="Pfam" id="PF02627">
    <property type="entry name" value="CMD"/>
    <property type="match status" value="1"/>
</dbReference>
<feature type="domain" description="Carboxymuconolactone decarboxylase-like" evidence="1">
    <location>
        <begin position="16"/>
        <end position="81"/>
    </location>
</feature>
<dbReference type="eggNOG" id="arCOG02151">
    <property type="taxonomic scope" value="Archaea"/>
</dbReference>
<dbReference type="SUPFAM" id="SSF69118">
    <property type="entry name" value="AhpD-like"/>
    <property type="match status" value="1"/>
</dbReference>
<dbReference type="GeneID" id="7271732"/>
<reference evidence="2 3" key="1">
    <citation type="journal article" date="2015" name="Genome Announc.">
        <title>Complete Genome Sequence of Methanosphaerula palustris E1-9CT, a Hydrogenotrophic Methanogen Isolated from a Minerotrophic Fen Peatland.</title>
        <authorList>
            <person name="Cadillo-Quiroz H."/>
            <person name="Browne P."/>
            <person name="Kyrpides N."/>
            <person name="Woyke T."/>
            <person name="Goodwin L."/>
            <person name="Detter C."/>
            <person name="Yavitt J.B."/>
            <person name="Zinder S.H."/>
        </authorList>
    </citation>
    <scope>NUCLEOTIDE SEQUENCE [LARGE SCALE GENOMIC DNA]</scope>
    <source>
        <strain evidence="3">ATCC BAA-1556 / DSM 19958 / E1-9c</strain>
    </source>
</reference>
<protein>
    <submittedName>
        <fullName evidence="2">Carboxymuconolactone decarboxylase</fullName>
    </submittedName>
</protein>
<dbReference type="Proteomes" id="UP000002457">
    <property type="component" value="Chromosome"/>
</dbReference>